<organism evidence="1 2">
    <name type="scientific">Aspergillus melleus</name>
    <dbReference type="NCBI Taxonomy" id="138277"/>
    <lineage>
        <taxon>Eukaryota</taxon>
        <taxon>Fungi</taxon>
        <taxon>Dikarya</taxon>
        <taxon>Ascomycota</taxon>
        <taxon>Pezizomycotina</taxon>
        <taxon>Eurotiomycetes</taxon>
        <taxon>Eurotiomycetidae</taxon>
        <taxon>Eurotiales</taxon>
        <taxon>Aspergillaceae</taxon>
        <taxon>Aspergillus</taxon>
        <taxon>Aspergillus subgen. Circumdati</taxon>
    </lineage>
</organism>
<dbReference type="Proteomes" id="UP001177260">
    <property type="component" value="Unassembled WGS sequence"/>
</dbReference>
<proteinExistence type="predicted"/>
<sequence length="468" mass="51405">MPLSIAIVGAGIGGLTAAATLRKAGHHVEIYEKSHFSTEVGAALVVAPNGIRVLRTIDFSLENARGTPKSVFELRDGPKFERVNAVELDDAEERFGAPLYTMQRRDLHAELLRVVSTDINTDGVSAAAIAADSINEGDTTESGREGGVPIHRGRKVISADAECGILYSEDGTEATADLIIAADGLHSVLKSAVLKDEIESPARTGFSAFRFQIPTEDLLSDERFQELVKIKGNGPSVLADMRDQETMEHMVWYDCQNGEMQNFVGIHNRFDSEGDDYKSMMLQRFGHFHPSLVHVISKAPKVTIWPLNIFAPVPRWNRGKILLIGDAAHPMLPFSGQGANQAIEDAGALGYLFDGVHSADEIPTRIALFEKVRRLRVSRTQLMSSVRVGKEGEIQTELRRYADPLGADVPQTFSERLAHDFGFNVFDKCREALRDHEALLVSEKAPKDDKGFAYKNTNYTAYGLKAAA</sequence>
<evidence type="ECO:0000313" key="2">
    <source>
        <dbReference type="Proteomes" id="UP001177260"/>
    </source>
</evidence>
<comment type="caution">
    <text evidence="1">The sequence shown here is derived from an EMBL/GenBank/DDBJ whole genome shotgun (WGS) entry which is preliminary data.</text>
</comment>
<name>A0ACC3B9D5_9EURO</name>
<protein>
    <submittedName>
        <fullName evidence="1">Uncharacterized protein</fullName>
    </submittedName>
</protein>
<keyword evidence="2" id="KW-1185">Reference proteome</keyword>
<accession>A0ACC3B9D5</accession>
<reference evidence="1 2" key="1">
    <citation type="journal article" date="2023" name="ACS Omega">
        <title>Identification of the Neoaspergillic Acid Biosynthesis Gene Cluster by Establishing an In Vitro CRISPR-Ribonucleoprotein Genetic System in Aspergillus melleus.</title>
        <authorList>
            <person name="Yuan B."/>
            <person name="Grau M.F."/>
            <person name="Murata R.M."/>
            <person name="Torok T."/>
            <person name="Venkateswaran K."/>
            <person name="Stajich J.E."/>
            <person name="Wang C.C.C."/>
        </authorList>
    </citation>
    <scope>NUCLEOTIDE SEQUENCE [LARGE SCALE GENOMIC DNA]</scope>
    <source>
        <strain evidence="1 2">IMV 1140</strain>
    </source>
</reference>
<gene>
    <name evidence="1" type="ORF">N8T08_002191</name>
</gene>
<evidence type="ECO:0000313" key="1">
    <source>
        <dbReference type="EMBL" id="KAK1146867.1"/>
    </source>
</evidence>
<dbReference type="EMBL" id="JAOPJF010000014">
    <property type="protein sequence ID" value="KAK1146867.1"/>
    <property type="molecule type" value="Genomic_DNA"/>
</dbReference>